<organism evidence="1 2">
    <name type="scientific">Halorussus caseinilyticus</name>
    <dbReference type="NCBI Taxonomy" id="3034025"/>
    <lineage>
        <taxon>Archaea</taxon>
        <taxon>Methanobacteriati</taxon>
        <taxon>Methanobacteriota</taxon>
        <taxon>Stenosarchaea group</taxon>
        <taxon>Halobacteria</taxon>
        <taxon>Halobacteriales</taxon>
        <taxon>Haladaptataceae</taxon>
        <taxon>Halorussus</taxon>
    </lineage>
</organism>
<sequence>MVVRTVMLAIGVVELLFPRRMVDFWMNLATESGDVTLRPWVYTAARVEGVVILVWLLARGRRRPERASDESSQ</sequence>
<dbReference type="RefSeq" id="WP_276281218.1">
    <property type="nucleotide sequence ID" value="NZ_CP119809.1"/>
</dbReference>
<keyword evidence="2" id="KW-1185">Reference proteome</keyword>
<dbReference type="GeneID" id="79302406"/>
<dbReference type="AlphaFoldDB" id="A0ABD5WK52"/>
<accession>A0ABD5WK52</accession>
<comment type="caution">
    <text evidence="1">The sequence shown here is derived from an EMBL/GenBank/DDBJ whole genome shotgun (WGS) entry which is preliminary data.</text>
</comment>
<evidence type="ECO:0000313" key="1">
    <source>
        <dbReference type="EMBL" id="MFC7080899.1"/>
    </source>
</evidence>
<gene>
    <name evidence="1" type="ORF">ACFQJ6_13055</name>
</gene>
<dbReference type="EMBL" id="JBHSZH010000005">
    <property type="protein sequence ID" value="MFC7080899.1"/>
    <property type="molecule type" value="Genomic_DNA"/>
</dbReference>
<dbReference type="Proteomes" id="UP001596407">
    <property type="component" value="Unassembled WGS sequence"/>
</dbReference>
<evidence type="ECO:0000313" key="2">
    <source>
        <dbReference type="Proteomes" id="UP001596407"/>
    </source>
</evidence>
<reference evidence="1 2" key="1">
    <citation type="journal article" date="2019" name="Int. J. Syst. Evol. Microbiol.">
        <title>The Global Catalogue of Microorganisms (GCM) 10K type strain sequencing project: providing services to taxonomists for standard genome sequencing and annotation.</title>
        <authorList>
            <consortium name="The Broad Institute Genomics Platform"/>
            <consortium name="The Broad Institute Genome Sequencing Center for Infectious Disease"/>
            <person name="Wu L."/>
            <person name="Ma J."/>
        </authorList>
    </citation>
    <scope>NUCLEOTIDE SEQUENCE [LARGE SCALE GENOMIC DNA]</scope>
    <source>
        <strain evidence="1 2">DT72</strain>
    </source>
</reference>
<name>A0ABD5WK52_9EURY</name>
<protein>
    <submittedName>
        <fullName evidence="1">Uncharacterized protein</fullName>
    </submittedName>
</protein>
<proteinExistence type="predicted"/>